<organism evidence="1">
    <name type="scientific">marine metagenome</name>
    <dbReference type="NCBI Taxonomy" id="408172"/>
    <lineage>
        <taxon>unclassified sequences</taxon>
        <taxon>metagenomes</taxon>
        <taxon>ecological metagenomes</taxon>
    </lineage>
</organism>
<name>A0A383B8F4_9ZZZZ</name>
<feature type="non-terminal residue" evidence="1">
    <location>
        <position position="58"/>
    </location>
</feature>
<accession>A0A383B8F4</accession>
<reference evidence="1" key="1">
    <citation type="submission" date="2018-05" db="EMBL/GenBank/DDBJ databases">
        <authorList>
            <person name="Lanie J.A."/>
            <person name="Ng W.-L."/>
            <person name="Kazmierczak K.M."/>
            <person name="Andrzejewski T.M."/>
            <person name="Davidsen T.M."/>
            <person name="Wayne K.J."/>
            <person name="Tettelin H."/>
            <person name="Glass J.I."/>
            <person name="Rusch D."/>
            <person name="Podicherti R."/>
            <person name="Tsui H.-C.T."/>
            <person name="Winkler M.E."/>
        </authorList>
    </citation>
    <scope>NUCLEOTIDE SEQUENCE</scope>
</reference>
<proteinExistence type="predicted"/>
<dbReference type="EMBL" id="UINC01197959">
    <property type="protein sequence ID" value="SVE15705.1"/>
    <property type="molecule type" value="Genomic_DNA"/>
</dbReference>
<gene>
    <name evidence="1" type="ORF">METZ01_LOCUS468559</name>
</gene>
<dbReference type="AlphaFoldDB" id="A0A383B8F4"/>
<sequence>VVKIRVEDALIRHLAELLEETGLTEIELGSGRDRIRVVRGAMLGDTNTALAPAAVSRG</sequence>
<evidence type="ECO:0000313" key="1">
    <source>
        <dbReference type="EMBL" id="SVE15705.1"/>
    </source>
</evidence>
<feature type="non-terminal residue" evidence="1">
    <location>
        <position position="1"/>
    </location>
</feature>
<protein>
    <submittedName>
        <fullName evidence="1">Uncharacterized protein</fullName>
    </submittedName>
</protein>